<sequence length="32" mass="3900">MLREYEYRWGIESGYKSIKRFIAATMPENFVL</sequence>
<proteinExistence type="predicted"/>
<organism evidence="1 2">
    <name type="scientific">Haladaptatus paucihalophilus DX253</name>
    <dbReference type="NCBI Taxonomy" id="797209"/>
    <lineage>
        <taxon>Archaea</taxon>
        <taxon>Methanobacteriati</taxon>
        <taxon>Methanobacteriota</taxon>
        <taxon>Stenosarchaea group</taxon>
        <taxon>Halobacteria</taxon>
        <taxon>Halobacteriales</taxon>
        <taxon>Haladaptataceae</taxon>
        <taxon>Haladaptatus</taxon>
    </lineage>
</organism>
<evidence type="ECO:0000313" key="1">
    <source>
        <dbReference type="EMBL" id="EFW91349.1"/>
    </source>
</evidence>
<dbReference type="Proteomes" id="UP000003751">
    <property type="component" value="Unassembled WGS sequence"/>
</dbReference>
<name>E7QVT6_HALPU</name>
<reference evidence="1 2" key="1">
    <citation type="journal article" date="2014" name="ISME J.">
        <title>Trehalose/2-sulfotrehalose biosynthesis and glycine-betaine uptake are widely spread mechanisms for osmoadaptation in the Halobacteriales.</title>
        <authorList>
            <person name="Youssef N.H."/>
            <person name="Savage-Ashlock K.N."/>
            <person name="McCully A.L."/>
            <person name="Luedtke B."/>
            <person name="Shaw E.I."/>
            <person name="Hoff W.D."/>
            <person name="Elshahed M.S."/>
        </authorList>
    </citation>
    <scope>NUCLEOTIDE SEQUENCE [LARGE SCALE GENOMIC DNA]</scope>
    <source>
        <strain evidence="1 2">DX253</strain>
    </source>
</reference>
<evidence type="ECO:0000313" key="2">
    <source>
        <dbReference type="Proteomes" id="UP000003751"/>
    </source>
</evidence>
<gene>
    <name evidence="1" type="ORF">ZOD2009_14611</name>
</gene>
<protein>
    <submittedName>
        <fullName evidence="1">Uncharacterized protein</fullName>
    </submittedName>
</protein>
<dbReference type="AlphaFoldDB" id="E7QVT6"/>
<comment type="caution">
    <text evidence="1">The sequence shown here is derived from an EMBL/GenBank/DDBJ whole genome shotgun (WGS) entry which is preliminary data.</text>
</comment>
<dbReference type="EMBL" id="AEMG01000015">
    <property type="protein sequence ID" value="EFW91349.1"/>
    <property type="molecule type" value="Genomic_DNA"/>
</dbReference>
<accession>E7QVT6</accession>